<dbReference type="GO" id="GO:0043023">
    <property type="term" value="F:ribosomal large subunit binding"/>
    <property type="evidence" value="ECO:0007669"/>
    <property type="project" value="UniProtKB-UniRule"/>
</dbReference>
<dbReference type="GO" id="GO:0140664">
    <property type="term" value="F:ATP-dependent DNA damage sensor activity"/>
    <property type="evidence" value="ECO:0007669"/>
    <property type="project" value="InterPro"/>
</dbReference>
<keyword evidence="3 7" id="KW-0378">Hydrolase</keyword>
<keyword evidence="7 11" id="KW-0255">Endonuclease</keyword>
<proteinExistence type="inferred from homology"/>
<dbReference type="InterPro" id="IPR036063">
    <property type="entry name" value="Smr_dom_sf"/>
</dbReference>
<dbReference type="NCBIfam" id="TIGR01069">
    <property type="entry name" value="mutS2"/>
    <property type="match status" value="1"/>
</dbReference>
<sequence length="798" mass="88429">MDKKAYLTLEYNKIISRLADYASFSASAELARRLQPQSDLQDVRDRQSATREARHILSLNLDLPFHNAHDIRPQIGVARREGVLEPGDLLEIKNTLIVARSARRVLETLVEETPMLSSLAEHLPVGLGLVDQINKTISERGDILDSASDKLSQIRGEIKITYERMMARMQRFLSEPSTARMLQEPIITQRNGRHVLPLRAEYKGRIKAVIHDQSSSGATLFIEPLAVVEWNNRYRELVLAERDEIRRILAELTLRVGEHGDALKHMVEALAELDLACMCARFALDIDAVEPLLVPTRETGTIHPGSTIRLFKARHPLLDPKTVVPIDVDLDADTFALVITGPNTGGKTVTLKTVGLLILMAQSGLQIPVQSGSTLSIFEDVYADIGDEQSIEQSLSTFSGHVTNINGILKKSTPKSLVLLDELGAGTDPQEGSALARAVLAHLLERGITCLVATHYPELKAYAHATAGVLNASVEFDLETLQPTYHLTIGLPGRSNALAIAERLGLPESIISAARAEIDPTDLRAEDLLDEIHRQRDLARQARSAAEIAQKEAEAIRKELADRLDQIEDERIALLEKARLEAEDQLSMVRDELETLRRQLARAHQPLDVVNEVAEVVETLEEELAEPIVRQAPKKPVRKTKGPLHLGEKVHLRSIDQDGVVTGITEADIEVQVGMLRIRARRSDIIRKGETEEDPPELQKDRTKPGKTILPRTHESPGFELDMRGQRVDEGLDTLQGYLEKAFLAGLPFVRIIHGKGTGRLRESVREALRLSPFVDRYESGGDTEGGAGVTVAFIKQN</sequence>
<dbReference type="SUPFAM" id="SSF160443">
    <property type="entry name" value="SMR domain-like"/>
    <property type="match status" value="1"/>
</dbReference>
<evidence type="ECO:0000256" key="2">
    <source>
        <dbReference type="ARBA" id="ARBA00022741"/>
    </source>
</evidence>
<feature type="domain" description="Smr" evidence="10">
    <location>
        <begin position="721"/>
        <end position="796"/>
    </location>
</feature>
<feature type="coiled-coil region" evidence="8">
    <location>
        <begin position="525"/>
        <end position="599"/>
    </location>
</feature>
<organism evidence="11 12">
    <name type="scientific">Candidatus Brevifilum fermentans</name>
    <dbReference type="NCBI Taxonomy" id="1986204"/>
    <lineage>
        <taxon>Bacteria</taxon>
        <taxon>Bacillati</taxon>
        <taxon>Chloroflexota</taxon>
        <taxon>Anaerolineae</taxon>
        <taxon>Anaerolineales</taxon>
        <taxon>Anaerolineaceae</taxon>
        <taxon>Candidatus Brevifilum</taxon>
    </lineage>
</organism>
<dbReference type="FunFam" id="3.40.50.300:FF:000830">
    <property type="entry name" value="Endonuclease MutS2"/>
    <property type="match status" value="1"/>
</dbReference>
<dbReference type="SUPFAM" id="SSF48334">
    <property type="entry name" value="DNA repair protein MutS, domain III"/>
    <property type="match status" value="1"/>
</dbReference>
<feature type="region of interest" description="Disordered" evidence="9">
    <location>
        <begin position="687"/>
        <end position="716"/>
    </location>
</feature>
<dbReference type="KEGG" id="abat:CFX1CAM_0388"/>
<dbReference type="GO" id="GO:0045910">
    <property type="term" value="P:negative regulation of DNA recombination"/>
    <property type="evidence" value="ECO:0007669"/>
    <property type="project" value="InterPro"/>
</dbReference>
<dbReference type="InterPro" id="IPR002625">
    <property type="entry name" value="Smr_dom"/>
</dbReference>
<dbReference type="PROSITE" id="PS00486">
    <property type="entry name" value="DNA_MISMATCH_REPAIR_2"/>
    <property type="match status" value="1"/>
</dbReference>
<name>A0A1Y6K1D0_9CHLR</name>
<dbReference type="AlphaFoldDB" id="A0A1Y6K1D0"/>
<dbReference type="GO" id="GO:0072344">
    <property type="term" value="P:rescue of stalled ribosome"/>
    <property type="evidence" value="ECO:0007669"/>
    <property type="project" value="UniProtKB-UniRule"/>
</dbReference>
<dbReference type="InterPro" id="IPR045076">
    <property type="entry name" value="MutS"/>
</dbReference>
<dbReference type="EC" id="3.6.4.-" evidence="7"/>
<evidence type="ECO:0000256" key="6">
    <source>
        <dbReference type="ARBA" id="ARBA00023125"/>
    </source>
</evidence>
<comment type="function">
    <text evidence="7">Endonuclease that is involved in the suppression of homologous recombination and thus may have a key role in the control of bacterial genetic diversity.</text>
</comment>
<evidence type="ECO:0000259" key="10">
    <source>
        <dbReference type="PROSITE" id="PS50828"/>
    </source>
</evidence>
<dbReference type="EMBL" id="LT859958">
    <property type="protein sequence ID" value="SMX53454.1"/>
    <property type="molecule type" value="Genomic_DNA"/>
</dbReference>
<dbReference type="Gene3D" id="3.30.1370.110">
    <property type="match status" value="1"/>
</dbReference>
<evidence type="ECO:0000256" key="3">
    <source>
        <dbReference type="ARBA" id="ARBA00022801"/>
    </source>
</evidence>
<dbReference type="SMART" id="SM00534">
    <property type="entry name" value="MUTSac"/>
    <property type="match status" value="1"/>
</dbReference>
<dbReference type="Gene3D" id="3.40.50.300">
    <property type="entry name" value="P-loop containing nucleotide triphosphate hydrolases"/>
    <property type="match status" value="1"/>
</dbReference>
<keyword evidence="8" id="KW-0175">Coiled coil</keyword>
<feature type="binding site" evidence="7">
    <location>
        <begin position="341"/>
        <end position="348"/>
    </location>
    <ligand>
        <name>ATP</name>
        <dbReference type="ChEBI" id="CHEBI:30616"/>
    </ligand>
</feature>
<evidence type="ECO:0000256" key="9">
    <source>
        <dbReference type="SAM" id="MobiDB-lite"/>
    </source>
</evidence>
<dbReference type="InterPro" id="IPR000432">
    <property type="entry name" value="DNA_mismatch_repair_MutS_C"/>
</dbReference>
<evidence type="ECO:0000313" key="12">
    <source>
        <dbReference type="Proteomes" id="UP000195514"/>
    </source>
</evidence>
<comment type="similarity">
    <text evidence="7">Belongs to the DNA mismatch repair MutS family. MutS2 subfamily.</text>
</comment>
<dbReference type="PANTHER" id="PTHR48466:SF2">
    <property type="entry name" value="OS10G0509000 PROTEIN"/>
    <property type="match status" value="1"/>
</dbReference>
<protein>
    <recommendedName>
        <fullName evidence="7">Endonuclease MutS2</fullName>
        <ecNumber evidence="7">3.1.-.-</ecNumber>
    </recommendedName>
    <alternativeName>
        <fullName evidence="7">Ribosome-associated protein quality control-upstream factor</fullName>
        <shortName evidence="7">RQC-upstream factor</shortName>
        <shortName evidence="7">RqcU</shortName>
        <ecNumber evidence="7">3.6.4.-</ecNumber>
    </alternativeName>
</protein>
<dbReference type="SMART" id="SM00533">
    <property type="entry name" value="MUTSd"/>
    <property type="match status" value="1"/>
</dbReference>
<dbReference type="Proteomes" id="UP000195514">
    <property type="component" value="Chromosome I"/>
</dbReference>
<evidence type="ECO:0000256" key="5">
    <source>
        <dbReference type="ARBA" id="ARBA00022884"/>
    </source>
</evidence>
<dbReference type="Pfam" id="PF01713">
    <property type="entry name" value="Smr"/>
    <property type="match status" value="1"/>
</dbReference>
<gene>
    <name evidence="11" type="primary">mutS</name>
    <name evidence="7" type="synonym">mutS2</name>
    <name evidence="7" type="synonym">rqcU</name>
    <name evidence="11" type="ORF">CFX1CAM_0388</name>
</gene>
<keyword evidence="4 7" id="KW-0067">ATP-binding</keyword>
<dbReference type="InterPro" id="IPR036187">
    <property type="entry name" value="DNA_mismatch_repair_MutS_sf"/>
</dbReference>
<dbReference type="InterPro" id="IPR007696">
    <property type="entry name" value="DNA_mismatch_repair_MutS_core"/>
</dbReference>
<dbReference type="PANTHER" id="PTHR48466">
    <property type="entry name" value="OS10G0509000 PROTEIN-RELATED"/>
    <property type="match status" value="1"/>
</dbReference>
<comment type="subunit">
    <text evidence="7">Homodimer. Binds to stalled ribosomes, contacting rRNA.</text>
</comment>
<dbReference type="PROSITE" id="PS50828">
    <property type="entry name" value="SMR"/>
    <property type="match status" value="1"/>
</dbReference>
<dbReference type="Pfam" id="PF00488">
    <property type="entry name" value="MutS_V"/>
    <property type="match status" value="1"/>
</dbReference>
<dbReference type="GO" id="GO:0019843">
    <property type="term" value="F:rRNA binding"/>
    <property type="evidence" value="ECO:0007669"/>
    <property type="project" value="UniProtKB-UniRule"/>
</dbReference>
<keyword evidence="12" id="KW-1185">Reference proteome</keyword>
<evidence type="ECO:0000313" key="11">
    <source>
        <dbReference type="EMBL" id="SMX53454.1"/>
    </source>
</evidence>
<reference evidence="12" key="1">
    <citation type="submission" date="2017-05" db="EMBL/GenBank/DDBJ databases">
        <authorList>
            <person name="Kirkegaard R."/>
            <person name="Mcilroy J S."/>
        </authorList>
    </citation>
    <scope>NUCLEOTIDE SEQUENCE [LARGE SCALE GENOMIC DNA]</scope>
</reference>
<dbReference type="InterPro" id="IPR005747">
    <property type="entry name" value="MutS2"/>
</dbReference>
<dbReference type="OrthoDB" id="9808166at2"/>
<evidence type="ECO:0000256" key="8">
    <source>
        <dbReference type="SAM" id="Coils"/>
    </source>
</evidence>
<keyword evidence="2 7" id="KW-0547">Nucleotide-binding</keyword>
<dbReference type="HAMAP" id="MF_00092">
    <property type="entry name" value="MutS2"/>
    <property type="match status" value="1"/>
</dbReference>
<keyword evidence="6 7" id="KW-0238">DNA-binding</keyword>
<accession>A0A1Y6K1D0</accession>
<dbReference type="GO" id="GO:0004519">
    <property type="term" value="F:endonuclease activity"/>
    <property type="evidence" value="ECO:0007669"/>
    <property type="project" value="UniProtKB-UniRule"/>
</dbReference>
<dbReference type="GO" id="GO:0016887">
    <property type="term" value="F:ATP hydrolysis activity"/>
    <property type="evidence" value="ECO:0007669"/>
    <property type="project" value="InterPro"/>
</dbReference>
<dbReference type="GO" id="GO:0030983">
    <property type="term" value="F:mismatched DNA binding"/>
    <property type="evidence" value="ECO:0007669"/>
    <property type="project" value="InterPro"/>
</dbReference>
<evidence type="ECO:0000256" key="7">
    <source>
        <dbReference type="HAMAP-Rule" id="MF_00092"/>
    </source>
</evidence>
<dbReference type="PIRSF" id="PIRSF005814">
    <property type="entry name" value="MutS_YshD"/>
    <property type="match status" value="1"/>
</dbReference>
<evidence type="ECO:0000256" key="4">
    <source>
        <dbReference type="ARBA" id="ARBA00022840"/>
    </source>
</evidence>
<dbReference type="CDD" id="cd03280">
    <property type="entry name" value="ABC_MutS2"/>
    <property type="match status" value="1"/>
</dbReference>
<dbReference type="GO" id="GO:0005524">
    <property type="term" value="F:ATP binding"/>
    <property type="evidence" value="ECO:0007669"/>
    <property type="project" value="UniProtKB-UniRule"/>
</dbReference>
<dbReference type="SUPFAM" id="SSF52540">
    <property type="entry name" value="P-loop containing nucleoside triphosphate hydrolases"/>
    <property type="match status" value="1"/>
</dbReference>
<dbReference type="Pfam" id="PF20297">
    <property type="entry name" value="MSSS"/>
    <property type="match status" value="1"/>
</dbReference>
<dbReference type="GO" id="GO:0006298">
    <property type="term" value="P:mismatch repair"/>
    <property type="evidence" value="ECO:0007669"/>
    <property type="project" value="InterPro"/>
</dbReference>
<dbReference type="InterPro" id="IPR027417">
    <property type="entry name" value="P-loop_NTPase"/>
</dbReference>
<keyword evidence="5 7" id="KW-0694">RNA-binding</keyword>
<dbReference type="InterPro" id="IPR046893">
    <property type="entry name" value="MSSS"/>
</dbReference>
<dbReference type="EC" id="3.1.-.-" evidence="7"/>
<keyword evidence="1 7" id="KW-0699">rRNA-binding</keyword>
<evidence type="ECO:0000256" key="1">
    <source>
        <dbReference type="ARBA" id="ARBA00022730"/>
    </source>
</evidence>
<keyword evidence="7" id="KW-0540">Nuclease</keyword>
<comment type="function">
    <text evidence="7">Acts as a ribosome collision sensor, splitting the ribosome into its 2 subunits. Detects stalled/collided 70S ribosomes which it binds and splits by an ATP-hydrolysis driven conformational change. Acts upstream of the ribosome quality control system (RQC), a ribosome-associated complex that mediates the extraction of incompletely synthesized nascent chains from stalled ribosomes and their subsequent degradation. Probably generates substrates for RQC.</text>
</comment>
<dbReference type="SMART" id="SM00463">
    <property type="entry name" value="SMR"/>
    <property type="match status" value="1"/>
</dbReference>
<dbReference type="RefSeq" id="WP_087861388.1">
    <property type="nucleotide sequence ID" value="NZ_LT859958.1"/>
</dbReference>